<keyword evidence="1" id="KW-1133">Transmembrane helix</keyword>
<evidence type="ECO:0000313" key="3">
    <source>
        <dbReference type="Proteomes" id="UP000242502"/>
    </source>
</evidence>
<reference evidence="2 3" key="1">
    <citation type="journal article" date="2016" name="Appl. Environ. Microbiol.">
        <title>Lack of Overt Genome Reduction in the Bryostatin-Producing Bryozoan Symbiont "Candidatus Endobugula sertula".</title>
        <authorList>
            <person name="Miller I.J."/>
            <person name="Vanee N."/>
            <person name="Fong S.S."/>
            <person name="Lim-Fong G.E."/>
            <person name="Kwan J.C."/>
        </authorList>
    </citation>
    <scope>NUCLEOTIDE SEQUENCE [LARGE SCALE GENOMIC DNA]</scope>
    <source>
        <strain evidence="2">AB1-4</strain>
    </source>
</reference>
<proteinExistence type="predicted"/>
<evidence type="ECO:0000256" key="1">
    <source>
        <dbReference type="SAM" id="Phobius"/>
    </source>
</evidence>
<keyword evidence="1" id="KW-0472">Membrane</keyword>
<protein>
    <submittedName>
        <fullName evidence="2">Uncharacterized protein</fullName>
    </submittedName>
</protein>
<gene>
    <name evidence="2" type="ORF">AB835_06285</name>
</gene>
<name>A0A1D2QQW0_9GAMM</name>
<comment type="caution">
    <text evidence="2">The sequence shown here is derived from an EMBL/GenBank/DDBJ whole genome shotgun (WGS) entry which is preliminary data.</text>
</comment>
<dbReference type="Proteomes" id="UP000242502">
    <property type="component" value="Unassembled WGS sequence"/>
</dbReference>
<evidence type="ECO:0000313" key="2">
    <source>
        <dbReference type="EMBL" id="ODS23924.1"/>
    </source>
</evidence>
<dbReference type="AlphaFoldDB" id="A0A1D2QQW0"/>
<organism evidence="2 3">
    <name type="scientific">Candidatus Endobugula sertula</name>
    <name type="common">Bugula neritina bacterial symbiont</name>
    <dbReference type="NCBI Taxonomy" id="62101"/>
    <lineage>
        <taxon>Bacteria</taxon>
        <taxon>Pseudomonadati</taxon>
        <taxon>Pseudomonadota</taxon>
        <taxon>Gammaproteobacteria</taxon>
        <taxon>Cellvibrionales</taxon>
        <taxon>Cellvibrionaceae</taxon>
        <taxon>Candidatus Endobugula</taxon>
    </lineage>
</organism>
<feature type="transmembrane region" description="Helical" evidence="1">
    <location>
        <begin position="76"/>
        <end position="96"/>
    </location>
</feature>
<feature type="transmembrane region" description="Helical" evidence="1">
    <location>
        <begin position="12"/>
        <end position="29"/>
    </location>
</feature>
<feature type="transmembrane region" description="Helical" evidence="1">
    <location>
        <begin position="102"/>
        <end position="123"/>
    </location>
</feature>
<accession>A0A1D2QQW0</accession>
<sequence length="127" mass="14152">MQQWINNQKVRIWVPPTVGFLVYGCWALYINSSHGWMSAGKAAFTQGSYSFVVTLVLAVSVEWLFTRWLTVPLCSLWVFLVALTLLSFTSTGLHILAGTPNVLWTILPGLSISAVYTLIYVVALNKL</sequence>
<dbReference type="EMBL" id="MDLC01000017">
    <property type="protein sequence ID" value="ODS23924.1"/>
    <property type="molecule type" value="Genomic_DNA"/>
</dbReference>
<feature type="transmembrane region" description="Helical" evidence="1">
    <location>
        <begin position="49"/>
        <end position="69"/>
    </location>
</feature>
<keyword evidence="1" id="KW-0812">Transmembrane</keyword>